<keyword evidence="3" id="KW-1185">Reference proteome</keyword>
<protein>
    <submittedName>
        <fullName evidence="2">Uncharacterized protein</fullName>
    </submittedName>
</protein>
<organism evidence="2 3">
    <name type="scientific">Dendrobium nobile</name>
    <name type="common">Orchid</name>
    <dbReference type="NCBI Taxonomy" id="94219"/>
    <lineage>
        <taxon>Eukaryota</taxon>
        <taxon>Viridiplantae</taxon>
        <taxon>Streptophyta</taxon>
        <taxon>Embryophyta</taxon>
        <taxon>Tracheophyta</taxon>
        <taxon>Spermatophyta</taxon>
        <taxon>Magnoliopsida</taxon>
        <taxon>Liliopsida</taxon>
        <taxon>Asparagales</taxon>
        <taxon>Orchidaceae</taxon>
        <taxon>Epidendroideae</taxon>
        <taxon>Malaxideae</taxon>
        <taxon>Dendrobiinae</taxon>
        <taxon>Dendrobium</taxon>
    </lineage>
</organism>
<name>A0A8T3BRV1_DENNO</name>
<evidence type="ECO:0000313" key="2">
    <source>
        <dbReference type="EMBL" id="KAI0516566.1"/>
    </source>
</evidence>
<keyword evidence="1" id="KW-0472">Membrane</keyword>
<evidence type="ECO:0000313" key="3">
    <source>
        <dbReference type="Proteomes" id="UP000829196"/>
    </source>
</evidence>
<keyword evidence="1" id="KW-0812">Transmembrane</keyword>
<keyword evidence="1" id="KW-1133">Transmembrane helix</keyword>
<proteinExistence type="predicted"/>
<feature type="transmembrane region" description="Helical" evidence="1">
    <location>
        <begin position="21"/>
        <end position="45"/>
    </location>
</feature>
<gene>
    <name evidence="2" type="ORF">KFK09_009243</name>
</gene>
<reference evidence="2" key="1">
    <citation type="journal article" date="2022" name="Front. Genet.">
        <title>Chromosome-Scale Assembly of the Dendrobium nobile Genome Provides Insights Into the Molecular Mechanism of the Biosynthesis of the Medicinal Active Ingredient of Dendrobium.</title>
        <authorList>
            <person name="Xu Q."/>
            <person name="Niu S.-C."/>
            <person name="Li K.-L."/>
            <person name="Zheng P.-J."/>
            <person name="Zhang X.-J."/>
            <person name="Jia Y."/>
            <person name="Liu Y."/>
            <person name="Niu Y.-X."/>
            <person name="Yu L.-H."/>
            <person name="Chen D.-F."/>
            <person name="Zhang G.-Q."/>
        </authorList>
    </citation>
    <scope>NUCLEOTIDE SEQUENCE</scope>
    <source>
        <tissue evidence="2">Leaf</tissue>
    </source>
</reference>
<comment type="caution">
    <text evidence="2">The sequence shown here is derived from an EMBL/GenBank/DDBJ whole genome shotgun (WGS) entry which is preliminary data.</text>
</comment>
<dbReference type="EMBL" id="JAGYWB010000007">
    <property type="protein sequence ID" value="KAI0516566.1"/>
    <property type="molecule type" value="Genomic_DNA"/>
</dbReference>
<sequence>MNKLVEAENVRKKLDDIILKFFLHIFFVFSNSNIFLLNFFCFAGFKRKHSSFL</sequence>
<dbReference type="Proteomes" id="UP000829196">
    <property type="component" value="Unassembled WGS sequence"/>
</dbReference>
<dbReference type="AlphaFoldDB" id="A0A8T3BRV1"/>
<accession>A0A8T3BRV1</accession>
<evidence type="ECO:0000256" key="1">
    <source>
        <dbReference type="SAM" id="Phobius"/>
    </source>
</evidence>